<reference evidence="3 4" key="1">
    <citation type="submission" date="2023-01" db="EMBL/GenBank/DDBJ databases">
        <title>Novel diversity within Roseofilum (Cyanobacteria; Desertifilaceae) from marine benthic mats with descriptions of four novel species.</title>
        <authorList>
            <person name="Wang Y."/>
            <person name="Berthold D.E."/>
            <person name="Hu J."/>
            <person name="Lefler F.W."/>
            <person name="Laughinghouse H.D. IV."/>
        </authorList>
    </citation>
    <scope>NUCLEOTIDE SEQUENCE [LARGE SCALE GENOMIC DNA]</scope>
    <source>
        <strain evidence="3 4">BLCC-M143</strain>
    </source>
</reference>
<dbReference type="Gene3D" id="3.40.50.2000">
    <property type="entry name" value="Glycogen Phosphorylase B"/>
    <property type="match status" value="2"/>
</dbReference>
<evidence type="ECO:0000313" key="4">
    <source>
        <dbReference type="Proteomes" id="UP001232992"/>
    </source>
</evidence>
<evidence type="ECO:0000259" key="1">
    <source>
        <dbReference type="Pfam" id="PF00534"/>
    </source>
</evidence>
<sequence>MKIAQLAPLWESVPPLGYGGTELIVNLLTDELVRRGHDVTLFATGDSQTLARLEPGCEKALRPLGILPAEYGVYEQMQLSKVFAQAQEFDIIHSHMDYTALPYARFSPTPVVHTLHNIWTSVTEQIFIQHRHNNFISISQAQRRPELGINYIATVYNAIATESFAFYPTPDDPPYLAFLGQMSEDKGPHLAIEIAKRSGLPLKMAGKVDFISEEFFQREVAPHIDGKQVQFLGEADHQMKNQLMGRAIATLFPITWKEPFGLVTIESMVSGTPVIGISKGSVPEVIADGQTGFVCNNVDECIAALPKVSQLDRQFCRSYVENTFSIKRMVDGYEAAYAELLS</sequence>
<proteinExistence type="predicted"/>
<keyword evidence="4" id="KW-1185">Reference proteome</keyword>
<dbReference type="PANTHER" id="PTHR45947">
    <property type="entry name" value="SULFOQUINOVOSYL TRANSFERASE SQD2"/>
    <property type="match status" value="1"/>
</dbReference>
<dbReference type="Pfam" id="PF13439">
    <property type="entry name" value="Glyco_transf_4"/>
    <property type="match status" value="1"/>
</dbReference>
<dbReference type="InterPro" id="IPR028098">
    <property type="entry name" value="Glyco_trans_4-like_N"/>
</dbReference>
<feature type="domain" description="Glycosyl transferase family 1" evidence="1">
    <location>
        <begin position="162"/>
        <end position="302"/>
    </location>
</feature>
<accession>A0ABT7BWW6</accession>
<dbReference type="CDD" id="cd03802">
    <property type="entry name" value="GT4_AviGT4-like"/>
    <property type="match status" value="1"/>
</dbReference>
<evidence type="ECO:0000259" key="2">
    <source>
        <dbReference type="Pfam" id="PF13439"/>
    </source>
</evidence>
<dbReference type="EMBL" id="JAQOSQ010000009">
    <property type="protein sequence ID" value="MDJ1183692.1"/>
    <property type="molecule type" value="Genomic_DNA"/>
</dbReference>
<feature type="domain" description="Glycosyltransferase subfamily 4-like N-terminal" evidence="2">
    <location>
        <begin position="18"/>
        <end position="126"/>
    </location>
</feature>
<dbReference type="SUPFAM" id="SSF53756">
    <property type="entry name" value="UDP-Glycosyltransferase/glycogen phosphorylase"/>
    <property type="match status" value="1"/>
</dbReference>
<dbReference type="Proteomes" id="UP001232992">
    <property type="component" value="Unassembled WGS sequence"/>
</dbReference>
<protein>
    <submittedName>
        <fullName evidence="3">Glycosyltransferase family 4 protein</fullName>
    </submittedName>
</protein>
<dbReference type="InterPro" id="IPR001296">
    <property type="entry name" value="Glyco_trans_1"/>
</dbReference>
<dbReference type="PANTHER" id="PTHR45947:SF3">
    <property type="entry name" value="SULFOQUINOVOSYL TRANSFERASE SQD2"/>
    <property type="match status" value="1"/>
</dbReference>
<dbReference type="Pfam" id="PF00534">
    <property type="entry name" value="Glycos_transf_1"/>
    <property type="match status" value="1"/>
</dbReference>
<comment type="caution">
    <text evidence="3">The sequence shown here is derived from an EMBL/GenBank/DDBJ whole genome shotgun (WGS) entry which is preliminary data.</text>
</comment>
<dbReference type="RefSeq" id="WP_283758345.1">
    <property type="nucleotide sequence ID" value="NZ_JAQOSQ010000009.1"/>
</dbReference>
<evidence type="ECO:0000313" key="3">
    <source>
        <dbReference type="EMBL" id="MDJ1183692.1"/>
    </source>
</evidence>
<gene>
    <name evidence="3" type="ORF">PMH09_10875</name>
</gene>
<dbReference type="InterPro" id="IPR050194">
    <property type="entry name" value="Glycosyltransferase_grp1"/>
</dbReference>
<name>A0ABT7BWW6_9CYAN</name>
<organism evidence="3 4">
    <name type="scientific">Roseofilum casamattae BLCC-M143</name>
    <dbReference type="NCBI Taxonomy" id="3022442"/>
    <lineage>
        <taxon>Bacteria</taxon>
        <taxon>Bacillati</taxon>
        <taxon>Cyanobacteriota</taxon>
        <taxon>Cyanophyceae</taxon>
        <taxon>Desertifilales</taxon>
        <taxon>Desertifilaceae</taxon>
        <taxon>Roseofilum</taxon>
        <taxon>Roseofilum casamattae</taxon>
    </lineage>
</organism>